<dbReference type="PANTHER" id="PTHR22911:SF76">
    <property type="entry name" value="EAMA DOMAIN-CONTAINING PROTEIN"/>
    <property type="match status" value="1"/>
</dbReference>
<dbReference type="RefSeq" id="WP_189641247.1">
    <property type="nucleotide sequence ID" value="NZ_BMZF01000009.1"/>
</dbReference>
<keyword evidence="1" id="KW-0812">Transmembrane</keyword>
<protein>
    <submittedName>
        <fullName evidence="3">Membrane protein</fullName>
    </submittedName>
</protein>
<feature type="transmembrane region" description="Helical" evidence="1">
    <location>
        <begin position="37"/>
        <end position="54"/>
    </location>
</feature>
<keyword evidence="1" id="KW-0472">Membrane</keyword>
<dbReference type="EMBL" id="BMZF01000009">
    <property type="protein sequence ID" value="GHA59834.1"/>
    <property type="molecule type" value="Genomic_DNA"/>
</dbReference>
<feature type="transmembrane region" description="Helical" evidence="1">
    <location>
        <begin position="206"/>
        <end position="227"/>
    </location>
</feature>
<name>A0ABQ3D5H2_9RHOB</name>
<feature type="transmembrane region" description="Helical" evidence="1">
    <location>
        <begin position="175"/>
        <end position="194"/>
    </location>
</feature>
<feature type="transmembrane region" description="Helical" evidence="1">
    <location>
        <begin position="66"/>
        <end position="86"/>
    </location>
</feature>
<comment type="caution">
    <text evidence="3">The sequence shown here is derived from an EMBL/GenBank/DDBJ whole genome shotgun (WGS) entry which is preliminary data.</text>
</comment>
<keyword evidence="4" id="KW-1185">Reference proteome</keyword>
<dbReference type="SUPFAM" id="SSF103481">
    <property type="entry name" value="Multidrug resistance efflux transporter EmrE"/>
    <property type="match status" value="2"/>
</dbReference>
<gene>
    <name evidence="3" type="ORF">GCM10008927_26780</name>
</gene>
<feature type="transmembrane region" description="Helical" evidence="1">
    <location>
        <begin position="261"/>
        <end position="282"/>
    </location>
</feature>
<sequence>MNDQTKGLLITVFGVLCIVPDALFVRLIDASTMTVTMWRNVLCGGVMLIAMLILHRGQTLKAIRAAGKAGLIYAVCAAGASILFVLSVRLTTVANTVFIISSLPVFAAFYSWLLMGERISKRMAWTIGLVMIGLIIIGYGSLGQEGSNIWGDLAALGVAAIFSLGLTVARQKKSVSMVPMAAVAYLACGILLIPFSQPFNVPNDDWIFVILHGGVFIAISTAMLAIGPRYIPSAEVAVIILLESVLAPLLVWFVIGEEPHTSALIGGGLVIGVLFISNLIVLTRKRPQTVQK</sequence>
<feature type="transmembrane region" description="Helical" evidence="1">
    <location>
        <begin position="148"/>
        <end position="168"/>
    </location>
</feature>
<feature type="domain" description="EamA" evidence="2">
    <location>
        <begin position="150"/>
        <end position="277"/>
    </location>
</feature>
<dbReference type="InterPro" id="IPR037185">
    <property type="entry name" value="EmrE-like"/>
</dbReference>
<dbReference type="Pfam" id="PF00892">
    <property type="entry name" value="EamA"/>
    <property type="match status" value="2"/>
</dbReference>
<proteinExistence type="predicted"/>
<evidence type="ECO:0000256" key="1">
    <source>
        <dbReference type="SAM" id="Phobius"/>
    </source>
</evidence>
<organism evidence="3 4">
    <name type="scientific">Paramylibacter ulvae</name>
    <dbReference type="NCBI Taxonomy" id="1651968"/>
    <lineage>
        <taxon>Bacteria</taxon>
        <taxon>Pseudomonadati</taxon>
        <taxon>Pseudomonadota</taxon>
        <taxon>Alphaproteobacteria</taxon>
        <taxon>Rhodobacterales</taxon>
        <taxon>Paracoccaceae</taxon>
        <taxon>Paramylibacter</taxon>
    </lineage>
</organism>
<feature type="transmembrane region" description="Helical" evidence="1">
    <location>
        <begin position="92"/>
        <end position="112"/>
    </location>
</feature>
<feature type="transmembrane region" description="Helical" evidence="1">
    <location>
        <begin position="234"/>
        <end position="255"/>
    </location>
</feature>
<feature type="transmembrane region" description="Helical" evidence="1">
    <location>
        <begin position="124"/>
        <end position="142"/>
    </location>
</feature>
<evidence type="ECO:0000313" key="4">
    <source>
        <dbReference type="Proteomes" id="UP000634455"/>
    </source>
</evidence>
<feature type="domain" description="EamA" evidence="2">
    <location>
        <begin position="6"/>
        <end position="138"/>
    </location>
</feature>
<keyword evidence="1" id="KW-1133">Transmembrane helix</keyword>
<dbReference type="PANTHER" id="PTHR22911">
    <property type="entry name" value="ACYL-MALONYL CONDENSING ENZYME-RELATED"/>
    <property type="match status" value="1"/>
</dbReference>
<feature type="transmembrane region" description="Helical" evidence="1">
    <location>
        <begin position="7"/>
        <end position="25"/>
    </location>
</feature>
<dbReference type="Proteomes" id="UP000634455">
    <property type="component" value="Unassembled WGS sequence"/>
</dbReference>
<evidence type="ECO:0000313" key="3">
    <source>
        <dbReference type="EMBL" id="GHA59834.1"/>
    </source>
</evidence>
<accession>A0ABQ3D5H2</accession>
<reference evidence="4" key="1">
    <citation type="journal article" date="2019" name="Int. J. Syst. Evol. Microbiol.">
        <title>The Global Catalogue of Microorganisms (GCM) 10K type strain sequencing project: providing services to taxonomists for standard genome sequencing and annotation.</title>
        <authorList>
            <consortium name="The Broad Institute Genomics Platform"/>
            <consortium name="The Broad Institute Genome Sequencing Center for Infectious Disease"/>
            <person name="Wu L."/>
            <person name="Ma J."/>
        </authorList>
    </citation>
    <scope>NUCLEOTIDE SEQUENCE [LARGE SCALE GENOMIC DNA]</scope>
    <source>
        <strain evidence="4">KCTC 32465</strain>
    </source>
</reference>
<evidence type="ECO:0000259" key="2">
    <source>
        <dbReference type="Pfam" id="PF00892"/>
    </source>
</evidence>
<dbReference type="InterPro" id="IPR000620">
    <property type="entry name" value="EamA_dom"/>
</dbReference>